<keyword evidence="2" id="KW-0805">Transcription regulation</keyword>
<dbReference type="SUPFAM" id="SSF46785">
    <property type="entry name" value="Winged helix' DNA-binding domain"/>
    <property type="match status" value="1"/>
</dbReference>
<dbReference type="EMBL" id="JBBUTG010000001">
    <property type="protein sequence ID" value="MEK8029836.1"/>
    <property type="molecule type" value="Genomic_DNA"/>
</dbReference>
<proteinExistence type="inferred from homology"/>
<dbReference type="PANTHER" id="PTHR30537">
    <property type="entry name" value="HTH-TYPE TRANSCRIPTIONAL REGULATOR"/>
    <property type="match status" value="1"/>
</dbReference>
<dbReference type="InterPro" id="IPR036390">
    <property type="entry name" value="WH_DNA-bd_sf"/>
</dbReference>
<evidence type="ECO:0000256" key="2">
    <source>
        <dbReference type="ARBA" id="ARBA00023015"/>
    </source>
</evidence>
<dbReference type="InterPro" id="IPR005119">
    <property type="entry name" value="LysR_subst-bd"/>
</dbReference>
<gene>
    <name evidence="6" type="ORF">AACH06_03295</name>
</gene>
<keyword evidence="3" id="KW-0238">DNA-binding</keyword>
<evidence type="ECO:0000259" key="5">
    <source>
        <dbReference type="PROSITE" id="PS50931"/>
    </source>
</evidence>
<evidence type="ECO:0000256" key="4">
    <source>
        <dbReference type="ARBA" id="ARBA00023163"/>
    </source>
</evidence>
<dbReference type="Proteomes" id="UP001371218">
    <property type="component" value="Unassembled WGS sequence"/>
</dbReference>
<evidence type="ECO:0000313" key="7">
    <source>
        <dbReference type="Proteomes" id="UP001371218"/>
    </source>
</evidence>
<reference evidence="6 7" key="1">
    <citation type="submission" date="2024-04" db="EMBL/GenBank/DDBJ databases">
        <title>Novel species of the genus Ideonella isolated from streams.</title>
        <authorList>
            <person name="Lu H."/>
        </authorList>
    </citation>
    <scope>NUCLEOTIDE SEQUENCE [LARGE SCALE GENOMIC DNA]</scope>
    <source>
        <strain evidence="6 7">DXS29W</strain>
    </source>
</reference>
<dbReference type="Pfam" id="PF00126">
    <property type="entry name" value="HTH_1"/>
    <property type="match status" value="1"/>
</dbReference>
<accession>A0ABU9BJC8</accession>
<dbReference type="PROSITE" id="PS50931">
    <property type="entry name" value="HTH_LYSR"/>
    <property type="match status" value="1"/>
</dbReference>
<evidence type="ECO:0000256" key="3">
    <source>
        <dbReference type="ARBA" id="ARBA00023125"/>
    </source>
</evidence>
<dbReference type="Gene3D" id="3.40.190.290">
    <property type="match status" value="1"/>
</dbReference>
<feature type="domain" description="HTH lysR-type" evidence="5">
    <location>
        <begin position="1"/>
        <end position="58"/>
    </location>
</feature>
<organism evidence="6 7">
    <name type="scientific">Ideonella lacteola</name>
    <dbReference type="NCBI Taxonomy" id="2984193"/>
    <lineage>
        <taxon>Bacteria</taxon>
        <taxon>Pseudomonadati</taxon>
        <taxon>Pseudomonadota</taxon>
        <taxon>Betaproteobacteria</taxon>
        <taxon>Burkholderiales</taxon>
        <taxon>Sphaerotilaceae</taxon>
        <taxon>Ideonella</taxon>
    </lineage>
</organism>
<dbReference type="Gene3D" id="1.10.10.10">
    <property type="entry name" value="Winged helix-like DNA-binding domain superfamily/Winged helix DNA-binding domain"/>
    <property type="match status" value="1"/>
</dbReference>
<keyword evidence="4" id="KW-0804">Transcription</keyword>
<dbReference type="InterPro" id="IPR000847">
    <property type="entry name" value="LysR_HTH_N"/>
</dbReference>
<dbReference type="InterPro" id="IPR058163">
    <property type="entry name" value="LysR-type_TF_proteobact-type"/>
</dbReference>
<dbReference type="Pfam" id="PF03466">
    <property type="entry name" value="LysR_substrate"/>
    <property type="match status" value="1"/>
</dbReference>
<comment type="caution">
    <text evidence="6">The sequence shown here is derived from an EMBL/GenBank/DDBJ whole genome shotgun (WGS) entry which is preliminary data.</text>
</comment>
<dbReference type="InterPro" id="IPR036388">
    <property type="entry name" value="WH-like_DNA-bd_sf"/>
</dbReference>
<protein>
    <submittedName>
        <fullName evidence="6">LysR family transcriptional regulator</fullName>
    </submittedName>
</protein>
<dbReference type="RefSeq" id="WP_341424169.1">
    <property type="nucleotide sequence ID" value="NZ_JBBUTG010000001.1"/>
</dbReference>
<sequence>MDLNALVDFNLVALHGGFGRASRASRRSKATLSRRVSELEDQLGVRLIERSAKGLELTEAGQQLLSRTEGPLHEVVDALTSAREGSGKVSGRLRVAAPILFSQLAMGRICADFRTRYPEVTVEVVAEDRVVDLVEEQFDVAIRPNPRADTALVGRCFAKDRLVVVAAPSIARPPEGSEPVPVPAIVSAFRTGDTWAIDGGALTIEPVPVLRLSSMLMLRDAALAGAGVALVPQSIVWNQLTTGELVQWGAVGDRDVELWVLHTSRRLASPKVKAFVDFMGSRYPDGTLVLSG</sequence>
<evidence type="ECO:0000313" key="6">
    <source>
        <dbReference type="EMBL" id="MEK8029836.1"/>
    </source>
</evidence>
<name>A0ABU9BJC8_9BURK</name>
<dbReference type="PANTHER" id="PTHR30537:SF35">
    <property type="entry name" value="TRANSCRIPTIONAL REGULATORY PROTEIN"/>
    <property type="match status" value="1"/>
</dbReference>
<comment type="similarity">
    <text evidence="1">Belongs to the LysR transcriptional regulatory family.</text>
</comment>
<evidence type="ECO:0000256" key="1">
    <source>
        <dbReference type="ARBA" id="ARBA00009437"/>
    </source>
</evidence>
<keyword evidence="7" id="KW-1185">Reference proteome</keyword>
<dbReference type="SUPFAM" id="SSF53850">
    <property type="entry name" value="Periplasmic binding protein-like II"/>
    <property type="match status" value="1"/>
</dbReference>